<feature type="compositionally biased region" description="Basic residues" evidence="1">
    <location>
        <begin position="1"/>
        <end position="11"/>
    </location>
</feature>
<dbReference type="AlphaFoldDB" id="A0A699HCX1"/>
<gene>
    <name evidence="3" type="ORF">Tci_377680</name>
</gene>
<organism evidence="3">
    <name type="scientific">Tanacetum cinerariifolium</name>
    <name type="common">Dalmatian daisy</name>
    <name type="synonym">Chrysanthemum cinerariifolium</name>
    <dbReference type="NCBI Taxonomy" id="118510"/>
    <lineage>
        <taxon>Eukaryota</taxon>
        <taxon>Viridiplantae</taxon>
        <taxon>Streptophyta</taxon>
        <taxon>Embryophyta</taxon>
        <taxon>Tracheophyta</taxon>
        <taxon>Spermatophyta</taxon>
        <taxon>Magnoliopsida</taxon>
        <taxon>eudicotyledons</taxon>
        <taxon>Gunneridae</taxon>
        <taxon>Pentapetalae</taxon>
        <taxon>asterids</taxon>
        <taxon>campanulids</taxon>
        <taxon>Asterales</taxon>
        <taxon>Asteraceae</taxon>
        <taxon>Asteroideae</taxon>
        <taxon>Anthemideae</taxon>
        <taxon>Anthemidinae</taxon>
        <taxon>Tanacetum</taxon>
    </lineage>
</organism>
<reference evidence="3" key="1">
    <citation type="journal article" date="2019" name="Sci. Rep.">
        <title>Draft genome of Tanacetum cinerariifolium, the natural source of mosquito coil.</title>
        <authorList>
            <person name="Yamashiro T."/>
            <person name="Shiraishi A."/>
            <person name="Satake H."/>
            <person name="Nakayama K."/>
        </authorList>
    </citation>
    <scope>NUCLEOTIDE SEQUENCE</scope>
</reference>
<feature type="region of interest" description="Disordered" evidence="1">
    <location>
        <begin position="1"/>
        <end position="29"/>
    </location>
</feature>
<feature type="transmembrane region" description="Helical" evidence="2">
    <location>
        <begin position="80"/>
        <end position="106"/>
    </location>
</feature>
<evidence type="ECO:0000313" key="3">
    <source>
        <dbReference type="EMBL" id="GEY05706.1"/>
    </source>
</evidence>
<name>A0A699HCX1_TANCI</name>
<evidence type="ECO:0000256" key="2">
    <source>
        <dbReference type="SAM" id="Phobius"/>
    </source>
</evidence>
<proteinExistence type="predicted"/>
<protein>
    <submittedName>
        <fullName evidence="3">GABA transporter 1</fullName>
    </submittedName>
</protein>
<dbReference type="EMBL" id="BKCJ010148660">
    <property type="protein sequence ID" value="GEY05706.1"/>
    <property type="molecule type" value="Genomic_DNA"/>
</dbReference>
<comment type="caution">
    <text evidence="3">The sequence shown here is derived from an EMBL/GenBank/DDBJ whole genome shotgun (WGS) entry which is preliminary data.</text>
</comment>
<keyword evidence="2" id="KW-0472">Membrane</keyword>
<evidence type="ECO:0000256" key="1">
    <source>
        <dbReference type="SAM" id="MobiDB-lite"/>
    </source>
</evidence>
<accession>A0A699HCX1</accession>
<feature type="non-terminal residue" evidence="3">
    <location>
        <position position="107"/>
    </location>
</feature>
<sequence length="107" mass="11437">MSKSPKTKRGKIYGFCSSGNSSKGPHKDYSLSSSDETRIFGIFNAMPIIAITYGNGIIPEIQATLAPPVKASMLPFFEDIMALIGAFGFIPFFGDILAIEVTTIVAA</sequence>
<keyword evidence="2" id="KW-0812">Transmembrane</keyword>
<keyword evidence="2" id="KW-1133">Transmembrane helix</keyword>